<keyword evidence="2" id="KW-1185">Reference proteome</keyword>
<accession>A0ABS6ENR9</accession>
<organism evidence="1 2">
    <name type="scientific">Butyricicoccus intestinisimiae</name>
    <dbReference type="NCBI Taxonomy" id="2841509"/>
    <lineage>
        <taxon>Bacteria</taxon>
        <taxon>Bacillati</taxon>
        <taxon>Bacillota</taxon>
        <taxon>Clostridia</taxon>
        <taxon>Eubacteriales</taxon>
        <taxon>Butyricicoccaceae</taxon>
        <taxon>Butyricicoccus</taxon>
    </lineage>
</organism>
<evidence type="ECO:0000313" key="1">
    <source>
        <dbReference type="EMBL" id="MBU5489323.1"/>
    </source>
</evidence>
<dbReference type="RefSeq" id="WP_216468925.1">
    <property type="nucleotide sequence ID" value="NZ_JAHLQI010000001.1"/>
</dbReference>
<sequence>MIITIARQSGCSGKQVGQLLAEHYHIPLYDKDALIDMAQKTGLYESIPNFFSETPVNSLLYSIAAGYGEYDALQVPVHALQNLIGEQDCVVIGRCSNYAFQNRPDSIRIFLSADRDVRVQNLENWKKISKRKAERLLADTDNNRKEFHKYYTNQIWGQAEYYDLCLNISSLGVEGTARVIEAYIAEKHLEK</sequence>
<name>A0ABS6ENR9_9FIRM</name>
<dbReference type="Pfam" id="PF13189">
    <property type="entry name" value="Cytidylate_kin2"/>
    <property type="match status" value="1"/>
</dbReference>
<reference evidence="1 2" key="1">
    <citation type="submission" date="2021-06" db="EMBL/GenBank/DDBJ databases">
        <authorList>
            <person name="Sun Q."/>
            <person name="Li D."/>
        </authorList>
    </citation>
    <scope>NUCLEOTIDE SEQUENCE [LARGE SCALE GENOMIC DNA]</scope>
    <source>
        <strain evidence="1 2">MSJd-7</strain>
    </source>
</reference>
<proteinExistence type="predicted"/>
<protein>
    <submittedName>
        <fullName evidence="1">Cytidylate kinase-like family protein</fullName>
    </submittedName>
</protein>
<dbReference type="Proteomes" id="UP000783588">
    <property type="component" value="Unassembled WGS sequence"/>
</dbReference>
<gene>
    <name evidence="1" type="ORF">KQI75_01550</name>
</gene>
<comment type="caution">
    <text evidence="1">The sequence shown here is derived from an EMBL/GenBank/DDBJ whole genome shotgun (WGS) entry which is preliminary data.</text>
</comment>
<evidence type="ECO:0000313" key="2">
    <source>
        <dbReference type="Proteomes" id="UP000783588"/>
    </source>
</evidence>
<dbReference type="EMBL" id="JAHLQI010000001">
    <property type="protein sequence ID" value="MBU5489323.1"/>
    <property type="molecule type" value="Genomic_DNA"/>
</dbReference>